<protein>
    <submittedName>
        <fullName evidence="2">Uncharacterized protein</fullName>
    </submittedName>
</protein>
<proteinExistence type="predicted"/>
<evidence type="ECO:0000256" key="1">
    <source>
        <dbReference type="SAM" id="Phobius"/>
    </source>
</evidence>
<dbReference type="AlphaFoldDB" id="A0A7J7KVT8"/>
<name>A0A7J7KVT8_9MAGN</name>
<gene>
    <name evidence="2" type="ORF">GIB67_011873</name>
</gene>
<sequence length="63" mass="7205">SLLELHDLEFSLISVAYFLSRLPNSFCISSSIFIFWILLPLYLAKLNLRSHHSESANLLVVVI</sequence>
<organism evidence="2 3">
    <name type="scientific">Kingdonia uniflora</name>
    <dbReference type="NCBI Taxonomy" id="39325"/>
    <lineage>
        <taxon>Eukaryota</taxon>
        <taxon>Viridiplantae</taxon>
        <taxon>Streptophyta</taxon>
        <taxon>Embryophyta</taxon>
        <taxon>Tracheophyta</taxon>
        <taxon>Spermatophyta</taxon>
        <taxon>Magnoliopsida</taxon>
        <taxon>Ranunculales</taxon>
        <taxon>Circaeasteraceae</taxon>
        <taxon>Kingdonia</taxon>
    </lineage>
</organism>
<dbReference type="Proteomes" id="UP000541444">
    <property type="component" value="Unassembled WGS sequence"/>
</dbReference>
<evidence type="ECO:0000313" key="3">
    <source>
        <dbReference type="Proteomes" id="UP000541444"/>
    </source>
</evidence>
<comment type="caution">
    <text evidence="2">The sequence shown here is derived from an EMBL/GenBank/DDBJ whole genome shotgun (WGS) entry which is preliminary data.</text>
</comment>
<dbReference type="EMBL" id="JACGCM010002840">
    <property type="protein sequence ID" value="KAF6134447.1"/>
    <property type="molecule type" value="Genomic_DNA"/>
</dbReference>
<keyword evidence="1" id="KW-0812">Transmembrane</keyword>
<keyword evidence="3" id="KW-1185">Reference proteome</keyword>
<keyword evidence="1" id="KW-0472">Membrane</keyword>
<accession>A0A7J7KVT8</accession>
<feature type="transmembrane region" description="Helical" evidence="1">
    <location>
        <begin position="22"/>
        <end position="43"/>
    </location>
</feature>
<keyword evidence="1" id="KW-1133">Transmembrane helix</keyword>
<feature type="non-terminal residue" evidence="2">
    <location>
        <position position="1"/>
    </location>
</feature>
<evidence type="ECO:0000313" key="2">
    <source>
        <dbReference type="EMBL" id="KAF6134447.1"/>
    </source>
</evidence>
<reference evidence="2 3" key="1">
    <citation type="journal article" date="2020" name="IScience">
        <title>Genome Sequencing of the Endangered Kingdonia uniflora (Circaeasteraceae, Ranunculales) Reveals Potential Mechanisms of Evolutionary Specialization.</title>
        <authorList>
            <person name="Sun Y."/>
            <person name="Deng T."/>
            <person name="Zhang A."/>
            <person name="Moore M.J."/>
            <person name="Landis J.B."/>
            <person name="Lin N."/>
            <person name="Zhang H."/>
            <person name="Zhang X."/>
            <person name="Huang J."/>
            <person name="Zhang X."/>
            <person name="Sun H."/>
            <person name="Wang H."/>
        </authorList>
    </citation>
    <scope>NUCLEOTIDE SEQUENCE [LARGE SCALE GENOMIC DNA]</scope>
    <source>
        <strain evidence="2">TB1705</strain>
        <tissue evidence="2">Leaf</tissue>
    </source>
</reference>